<feature type="region of interest" description="Disordered" evidence="8">
    <location>
        <begin position="97"/>
        <end position="142"/>
    </location>
</feature>
<dbReference type="PANTHER" id="PTHR13094:SF1">
    <property type="entry name" value="NADH DEHYDROGENASE [UBIQUINONE] 1 BETA SUBCOMPLEX SUBUNIT 10"/>
    <property type="match status" value="1"/>
</dbReference>
<sequence length="142" mass="15908">MPTPESASFLKAKPTVPPTFHNVDMKDHAAVVDARDAIVREQWVQIMMKRLVGEELGKCYRKEGVNHLEKCGKYRDRYLQLLKENKERGYMGQQFNYIPGVDGPEGGPEIKTNFPTPQQALGSKGTDHRKGNTSGDGGNTLY</sequence>
<gene>
    <name evidence="9" type="ORF">HMPREF1541_02551</name>
</gene>
<dbReference type="eggNOG" id="ENOG502SBS6">
    <property type="taxonomic scope" value="Eukaryota"/>
</dbReference>
<reference evidence="9 10" key="1">
    <citation type="submission" date="2013-03" db="EMBL/GenBank/DDBJ databases">
        <title>The Genome Sequence of Phialophora europaea CBS 101466.</title>
        <authorList>
            <consortium name="The Broad Institute Genomics Platform"/>
            <person name="Cuomo C."/>
            <person name="de Hoog S."/>
            <person name="Gorbushina A."/>
            <person name="Walker B."/>
            <person name="Young S.K."/>
            <person name="Zeng Q."/>
            <person name="Gargeya S."/>
            <person name="Fitzgerald M."/>
            <person name="Haas B."/>
            <person name="Abouelleil A."/>
            <person name="Allen A.W."/>
            <person name="Alvarado L."/>
            <person name="Arachchi H.M."/>
            <person name="Berlin A.M."/>
            <person name="Chapman S.B."/>
            <person name="Gainer-Dewar J."/>
            <person name="Goldberg J."/>
            <person name="Griggs A."/>
            <person name="Gujja S."/>
            <person name="Hansen M."/>
            <person name="Howarth C."/>
            <person name="Imamovic A."/>
            <person name="Ireland A."/>
            <person name="Larimer J."/>
            <person name="McCowan C."/>
            <person name="Murphy C."/>
            <person name="Pearson M."/>
            <person name="Poon T.W."/>
            <person name="Priest M."/>
            <person name="Roberts A."/>
            <person name="Saif S."/>
            <person name="Shea T."/>
            <person name="Sisk P."/>
            <person name="Sykes S."/>
            <person name="Wortman J."/>
            <person name="Nusbaum C."/>
            <person name="Birren B."/>
        </authorList>
    </citation>
    <scope>NUCLEOTIDE SEQUENCE [LARGE SCALE GENOMIC DNA]</scope>
    <source>
        <strain evidence="9 10">CBS 101466</strain>
    </source>
</reference>
<protein>
    <recommendedName>
        <fullName evidence="11">NADH-ubiquinone oxidoreductase 12 kDa subunit, mitochondrial</fullName>
    </recommendedName>
</protein>
<keyword evidence="6" id="KW-0496">Mitochondrion</keyword>
<dbReference type="AlphaFoldDB" id="W2S3Z9"/>
<keyword evidence="2" id="KW-0813">Transport</keyword>
<dbReference type="EMBL" id="KB822718">
    <property type="protein sequence ID" value="ETN43392.1"/>
    <property type="molecule type" value="Genomic_DNA"/>
</dbReference>
<dbReference type="RefSeq" id="XP_008715128.1">
    <property type="nucleotide sequence ID" value="XM_008716906.1"/>
</dbReference>
<keyword evidence="7" id="KW-0472">Membrane</keyword>
<dbReference type="VEuPathDB" id="FungiDB:HMPREF1541_02551"/>
<keyword evidence="3" id="KW-0679">Respiratory chain</keyword>
<keyword evidence="5" id="KW-0249">Electron transport</keyword>
<keyword evidence="4" id="KW-0999">Mitochondrion inner membrane</keyword>
<dbReference type="InterPro" id="IPR039993">
    <property type="entry name" value="NDUFB10"/>
</dbReference>
<evidence type="ECO:0000256" key="3">
    <source>
        <dbReference type="ARBA" id="ARBA00022660"/>
    </source>
</evidence>
<dbReference type="InParanoid" id="W2S3Z9"/>
<name>W2S3Z9_CYPE1</name>
<dbReference type="OrthoDB" id="10252718at2759"/>
<organism evidence="9 10">
    <name type="scientific">Cyphellophora europaea (strain CBS 101466)</name>
    <name type="common">Phialophora europaea</name>
    <dbReference type="NCBI Taxonomy" id="1220924"/>
    <lineage>
        <taxon>Eukaryota</taxon>
        <taxon>Fungi</taxon>
        <taxon>Dikarya</taxon>
        <taxon>Ascomycota</taxon>
        <taxon>Pezizomycotina</taxon>
        <taxon>Eurotiomycetes</taxon>
        <taxon>Chaetothyriomycetidae</taxon>
        <taxon>Chaetothyriales</taxon>
        <taxon>Cyphellophoraceae</taxon>
        <taxon>Cyphellophora</taxon>
    </lineage>
</organism>
<dbReference type="STRING" id="1220924.W2S3Z9"/>
<evidence type="ECO:0000313" key="10">
    <source>
        <dbReference type="Proteomes" id="UP000030752"/>
    </source>
</evidence>
<evidence type="ECO:0000313" key="9">
    <source>
        <dbReference type="EMBL" id="ETN43392.1"/>
    </source>
</evidence>
<evidence type="ECO:0000256" key="5">
    <source>
        <dbReference type="ARBA" id="ARBA00022982"/>
    </source>
</evidence>
<dbReference type="GeneID" id="19969890"/>
<accession>W2S3Z9</accession>
<evidence type="ECO:0000256" key="7">
    <source>
        <dbReference type="ARBA" id="ARBA00023136"/>
    </source>
</evidence>
<evidence type="ECO:0000256" key="1">
    <source>
        <dbReference type="ARBA" id="ARBA00004443"/>
    </source>
</evidence>
<evidence type="ECO:0000256" key="6">
    <source>
        <dbReference type="ARBA" id="ARBA00023128"/>
    </source>
</evidence>
<dbReference type="GO" id="GO:0005743">
    <property type="term" value="C:mitochondrial inner membrane"/>
    <property type="evidence" value="ECO:0007669"/>
    <property type="project" value="UniProtKB-SubCell"/>
</dbReference>
<keyword evidence="10" id="KW-1185">Reference proteome</keyword>
<evidence type="ECO:0008006" key="11">
    <source>
        <dbReference type="Google" id="ProtNLM"/>
    </source>
</evidence>
<dbReference type="HOGENOM" id="CLU_142967_0_0_1"/>
<evidence type="ECO:0000256" key="8">
    <source>
        <dbReference type="SAM" id="MobiDB-lite"/>
    </source>
</evidence>
<dbReference type="Proteomes" id="UP000030752">
    <property type="component" value="Unassembled WGS sequence"/>
</dbReference>
<proteinExistence type="predicted"/>
<evidence type="ECO:0000256" key="2">
    <source>
        <dbReference type="ARBA" id="ARBA00022448"/>
    </source>
</evidence>
<dbReference type="PANTHER" id="PTHR13094">
    <property type="entry name" value="NADH-UBIQUINONE OXIDOREDUCTASE PDSW SUBUNIT"/>
    <property type="match status" value="1"/>
</dbReference>
<comment type="subcellular location">
    <subcellularLocation>
        <location evidence="1">Mitochondrion inner membrane</location>
        <topology evidence="1">Peripheral membrane protein</topology>
        <orientation evidence="1">Matrix side</orientation>
    </subcellularLocation>
</comment>
<evidence type="ECO:0000256" key="4">
    <source>
        <dbReference type="ARBA" id="ARBA00022792"/>
    </source>
</evidence>